<feature type="transmembrane region" description="Helical" evidence="1">
    <location>
        <begin position="261"/>
        <end position="283"/>
    </location>
</feature>
<dbReference type="EMBL" id="CP048630">
    <property type="protein sequence ID" value="QIB36204.1"/>
    <property type="molecule type" value="Genomic_DNA"/>
</dbReference>
<reference evidence="2 3" key="1">
    <citation type="submission" date="2020-02" db="EMBL/GenBank/DDBJ databases">
        <authorList>
            <person name="Li G."/>
        </authorList>
    </citation>
    <scope>NUCLEOTIDE SEQUENCE [LARGE SCALE GENOMIC DNA]</scope>
    <source>
        <strain evidence="2 3">DSM 102029</strain>
    </source>
</reference>
<dbReference type="KEGG" id="apra:G3A50_10620"/>
<dbReference type="PANTHER" id="PTHR47755:SF1">
    <property type="entry name" value="CELL DIVISION PROTEIN FTSX"/>
    <property type="match status" value="1"/>
</dbReference>
<protein>
    <submittedName>
        <fullName evidence="2">Cell division protein</fullName>
    </submittedName>
</protein>
<evidence type="ECO:0000256" key="1">
    <source>
        <dbReference type="SAM" id="Phobius"/>
    </source>
</evidence>
<keyword evidence="1" id="KW-1133">Transmembrane helix</keyword>
<dbReference type="PANTHER" id="PTHR47755">
    <property type="entry name" value="CELL DIVISION PROTEIN FTSX"/>
    <property type="match status" value="1"/>
</dbReference>
<name>A0A6P1YXA5_9HYPH</name>
<sequence length="291" mass="29952">MVPRASVTGNALAAVVAIMTFLAGITIGSVAVVRTVAADWTSDIARETTIEIKPGDALDIQAALTRAVQLAKATPGIADARALDERETASLLEPWLGAGLDVSNLPVPRLIVVTLASDADAQTLAALRAGLARQVPSASLDDHRQWTERLAATARSVVVVGLAVLALVAAATVLCVVFATRAAVDAARGIVEVLHFVGARDTFIAQEFQHHFLAIGLKGGALGGGAAMALFFLGSTLPGWLGINDPVDTLVGAMRLDGHGYGGILGVSVLVALVTAVTSRVTVFRTLRGIT</sequence>
<keyword evidence="2" id="KW-0131">Cell cycle</keyword>
<keyword evidence="3" id="KW-1185">Reference proteome</keyword>
<keyword evidence="1" id="KW-0472">Membrane</keyword>
<dbReference type="InterPro" id="IPR004513">
    <property type="entry name" value="FtsX"/>
</dbReference>
<keyword evidence="2" id="KW-0132">Cell division</keyword>
<dbReference type="GO" id="GO:0051301">
    <property type="term" value="P:cell division"/>
    <property type="evidence" value="ECO:0007669"/>
    <property type="project" value="UniProtKB-KW"/>
</dbReference>
<evidence type="ECO:0000313" key="2">
    <source>
        <dbReference type="EMBL" id="QIB36204.1"/>
    </source>
</evidence>
<dbReference type="AlphaFoldDB" id="A0A6P1YXA5"/>
<feature type="transmembrane region" description="Helical" evidence="1">
    <location>
        <begin position="157"/>
        <end position="179"/>
    </location>
</feature>
<dbReference type="GO" id="GO:0016020">
    <property type="term" value="C:membrane"/>
    <property type="evidence" value="ECO:0007669"/>
    <property type="project" value="InterPro"/>
</dbReference>
<dbReference type="Proteomes" id="UP000464751">
    <property type="component" value="Chromosome"/>
</dbReference>
<gene>
    <name evidence="2" type="ORF">G3A50_10620</name>
</gene>
<feature type="transmembrane region" description="Helical" evidence="1">
    <location>
        <begin position="12"/>
        <end position="33"/>
    </location>
</feature>
<keyword evidence="1" id="KW-0812">Transmembrane</keyword>
<accession>A0A6P1YXA5</accession>
<proteinExistence type="predicted"/>
<dbReference type="GO" id="GO:0032153">
    <property type="term" value="C:cell division site"/>
    <property type="evidence" value="ECO:0007669"/>
    <property type="project" value="TreeGrafter"/>
</dbReference>
<evidence type="ECO:0000313" key="3">
    <source>
        <dbReference type="Proteomes" id="UP000464751"/>
    </source>
</evidence>
<feature type="transmembrane region" description="Helical" evidence="1">
    <location>
        <begin position="221"/>
        <end position="241"/>
    </location>
</feature>
<organism evidence="2 3">
    <name type="scientific">Ancylobacter pratisalsi</name>
    <dbReference type="NCBI Taxonomy" id="1745854"/>
    <lineage>
        <taxon>Bacteria</taxon>
        <taxon>Pseudomonadati</taxon>
        <taxon>Pseudomonadota</taxon>
        <taxon>Alphaproteobacteria</taxon>
        <taxon>Hyphomicrobiales</taxon>
        <taxon>Xanthobacteraceae</taxon>
        <taxon>Ancylobacter</taxon>
    </lineage>
</organism>